<keyword evidence="3" id="KW-1185">Reference proteome</keyword>
<dbReference type="SUPFAM" id="SSF53335">
    <property type="entry name" value="S-adenosyl-L-methionine-dependent methyltransferases"/>
    <property type="match status" value="1"/>
</dbReference>
<comment type="caution">
    <text evidence="2">The sequence shown here is derived from an EMBL/GenBank/DDBJ whole genome shotgun (WGS) entry which is preliminary data.</text>
</comment>
<dbReference type="Gene3D" id="3.40.50.150">
    <property type="entry name" value="Vaccinia Virus protein VP39"/>
    <property type="match status" value="1"/>
</dbReference>
<dbReference type="PANTHER" id="PTHR34203:SF15">
    <property type="entry name" value="SLL1173 PROTEIN"/>
    <property type="match status" value="1"/>
</dbReference>
<evidence type="ECO:0000259" key="1">
    <source>
        <dbReference type="Pfam" id="PF05050"/>
    </source>
</evidence>
<dbReference type="AlphaFoldDB" id="A0A1Q9BZQ1"/>
<dbReference type="EMBL" id="LSRX01002121">
    <property type="protein sequence ID" value="OLP76157.1"/>
    <property type="molecule type" value="Genomic_DNA"/>
</dbReference>
<gene>
    <name evidence="2" type="ORF">AK812_SmicGene43947</name>
</gene>
<protein>
    <recommendedName>
        <fullName evidence="1">Methyltransferase FkbM domain-containing protein</fullName>
    </recommendedName>
</protein>
<name>A0A1Q9BZQ1_SYMMI</name>
<dbReference type="Pfam" id="PF05050">
    <property type="entry name" value="Methyltransf_21"/>
    <property type="match status" value="1"/>
</dbReference>
<evidence type="ECO:0000313" key="3">
    <source>
        <dbReference type="Proteomes" id="UP000186817"/>
    </source>
</evidence>
<proteinExistence type="predicted"/>
<dbReference type="InterPro" id="IPR052514">
    <property type="entry name" value="SAM-dependent_MTase"/>
</dbReference>
<feature type="domain" description="Methyltransferase FkbM" evidence="1">
    <location>
        <begin position="297"/>
        <end position="448"/>
    </location>
</feature>
<dbReference type="PANTHER" id="PTHR34203">
    <property type="entry name" value="METHYLTRANSFERASE, FKBM FAMILY PROTEIN"/>
    <property type="match status" value="1"/>
</dbReference>
<dbReference type="OrthoDB" id="411251at2759"/>
<dbReference type="InterPro" id="IPR006342">
    <property type="entry name" value="FkbM_mtfrase"/>
</dbReference>
<sequence length="457" mass="50470">MLEEDACVQKNWHAVREWLHSQISKEPPHWDVRRGLMGMSDLLQRAPSASHDWQILEESACPMGEIALLFADFLLSGDRSLLELGLIMMRRLSVSRVLISTWPLFGLLLQAWEALSALGDAFAEVCEEAAPVAAEMERLGPGLGNSSLLRSFRRKIEGRGQLGSCYRDKRARAAAHLLAALASHSSFHDPRSLESLDLSSFAEEMGTQWPWLLFRSHWPTLSLLHQLQVAWREAACSQAWPDSYGQLTVAAPVSTWMCTVPWPERERNRWLYAGHYIDCTSIVRSVLDSYSPCLVLDVGANMGCIGLSLAKEHFQVIAVEPGPKMSHLLRGAAAKNGFSLGQLTVVEAAAGSTTGSTVLYCGNSSGMCTSAVTSEYLEGRDTQHTVQQVTLSSVVGQRSKEVCVIKLDVEGSEEDVLHGADLVLRDGTPAIYIDIHEATWQLMRPHLRHFGPRLGQT</sequence>
<organism evidence="2 3">
    <name type="scientific">Symbiodinium microadriaticum</name>
    <name type="common">Dinoflagellate</name>
    <name type="synonym">Zooxanthella microadriatica</name>
    <dbReference type="NCBI Taxonomy" id="2951"/>
    <lineage>
        <taxon>Eukaryota</taxon>
        <taxon>Sar</taxon>
        <taxon>Alveolata</taxon>
        <taxon>Dinophyceae</taxon>
        <taxon>Suessiales</taxon>
        <taxon>Symbiodiniaceae</taxon>
        <taxon>Symbiodinium</taxon>
    </lineage>
</organism>
<dbReference type="InterPro" id="IPR029063">
    <property type="entry name" value="SAM-dependent_MTases_sf"/>
</dbReference>
<accession>A0A1Q9BZQ1</accession>
<dbReference type="NCBIfam" id="TIGR01444">
    <property type="entry name" value="fkbM_fam"/>
    <property type="match status" value="1"/>
</dbReference>
<evidence type="ECO:0000313" key="2">
    <source>
        <dbReference type="EMBL" id="OLP76157.1"/>
    </source>
</evidence>
<reference evidence="2 3" key="1">
    <citation type="submission" date="2016-02" db="EMBL/GenBank/DDBJ databases">
        <title>Genome analysis of coral dinoflagellate symbionts highlights evolutionary adaptations to a symbiotic lifestyle.</title>
        <authorList>
            <person name="Aranda M."/>
            <person name="Li Y."/>
            <person name="Liew Y.J."/>
            <person name="Baumgarten S."/>
            <person name="Simakov O."/>
            <person name="Wilson M."/>
            <person name="Piel J."/>
            <person name="Ashoor H."/>
            <person name="Bougouffa S."/>
            <person name="Bajic V.B."/>
            <person name="Ryu T."/>
            <person name="Ravasi T."/>
            <person name="Bayer T."/>
            <person name="Micklem G."/>
            <person name="Kim H."/>
            <person name="Bhak J."/>
            <person name="Lajeunesse T.C."/>
            <person name="Voolstra C.R."/>
        </authorList>
    </citation>
    <scope>NUCLEOTIDE SEQUENCE [LARGE SCALE GENOMIC DNA]</scope>
    <source>
        <strain evidence="2 3">CCMP2467</strain>
    </source>
</reference>
<dbReference type="Proteomes" id="UP000186817">
    <property type="component" value="Unassembled WGS sequence"/>
</dbReference>